<dbReference type="eggNOG" id="ENOG502RQAT">
    <property type="taxonomic scope" value="Eukaryota"/>
</dbReference>
<sequence>MVRAIKLMPPARRQVPGNKSREIYPSPLQNNFQNTAHGFSVSTSREFATVPEPPFPSFPHSSSIFSSASAAHSARNNKHTQGQTKPYHFHISLLGRVFCSYPTILHQTLHLLTFKMVRTLHMSHHNPLTKETFNTNDQLRFDFEYPEQAIIIPTRYNSRTDLERDVKKVIAKIKESRERFGEMGRDKTLSNRQVRTTLEIANQIVDSMNTIVKRYDFEREEGLKIKKQREYAAIKDAGMSKLFKHAEIALKYHLDLQERWFIFKMARSGRQMQDALEKLRRYSFEALSISNGNEPLWGTTLV</sequence>
<dbReference type="VEuPathDB" id="FungiDB:FVEG_02370"/>
<dbReference type="KEGG" id="fvr:FVEG_02370"/>
<gene>
    <name evidence="2" type="ORF">FVEG_02370</name>
</gene>
<dbReference type="GeneID" id="30060583"/>
<proteinExistence type="predicted"/>
<accession>W7M3Z6</accession>
<keyword evidence="3" id="KW-1185">Reference proteome</keyword>
<evidence type="ECO:0000256" key="1">
    <source>
        <dbReference type="SAM" id="MobiDB-lite"/>
    </source>
</evidence>
<dbReference type="Proteomes" id="UP000009096">
    <property type="component" value="Chromosome 6"/>
</dbReference>
<name>W7M3Z6_GIBM7</name>
<reference evidence="2 3" key="1">
    <citation type="journal article" date="2010" name="Nature">
        <title>Comparative genomics reveals mobile pathogenicity chromosomes in Fusarium.</title>
        <authorList>
            <person name="Ma L.J."/>
            <person name="van der Does H.C."/>
            <person name="Borkovich K.A."/>
            <person name="Coleman J.J."/>
            <person name="Daboussi M.J."/>
            <person name="Di Pietro A."/>
            <person name="Dufresne M."/>
            <person name="Freitag M."/>
            <person name="Grabherr M."/>
            <person name="Henrissat B."/>
            <person name="Houterman P.M."/>
            <person name="Kang S."/>
            <person name="Shim W.B."/>
            <person name="Woloshuk C."/>
            <person name="Xie X."/>
            <person name="Xu J.R."/>
            <person name="Antoniw J."/>
            <person name="Baker S.E."/>
            <person name="Bluhm B.H."/>
            <person name="Breakspear A."/>
            <person name="Brown D.W."/>
            <person name="Butchko R.A."/>
            <person name="Chapman S."/>
            <person name="Coulson R."/>
            <person name="Coutinho P.M."/>
            <person name="Danchin E.G."/>
            <person name="Diener A."/>
            <person name="Gale L.R."/>
            <person name="Gardiner D.M."/>
            <person name="Goff S."/>
            <person name="Hammond-Kosack K.E."/>
            <person name="Hilburn K."/>
            <person name="Hua-Van A."/>
            <person name="Jonkers W."/>
            <person name="Kazan K."/>
            <person name="Kodira C.D."/>
            <person name="Koehrsen M."/>
            <person name="Kumar L."/>
            <person name="Lee Y.H."/>
            <person name="Li L."/>
            <person name="Manners J.M."/>
            <person name="Miranda-Saavedra D."/>
            <person name="Mukherjee M."/>
            <person name="Park G."/>
            <person name="Park J."/>
            <person name="Park S.Y."/>
            <person name="Proctor R.H."/>
            <person name="Regev A."/>
            <person name="Ruiz-Roldan M.C."/>
            <person name="Sain D."/>
            <person name="Sakthikumar S."/>
            <person name="Sykes S."/>
            <person name="Schwartz D.C."/>
            <person name="Turgeon B.G."/>
            <person name="Wapinski I."/>
            <person name="Yoder O."/>
            <person name="Young S."/>
            <person name="Zeng Q."/>
            <person name="Zhou S."/>
            <person name="Galagan J."/>
            <person name="Cuomo C.A."/>
            <person name="Kistler H.C."/>
            <person name="Rep M."/>
        </authorList>
    </citation>
    <scope>NUCLEOTIDE SEQUENCE [LARGE SCALE GENOMIC DNA]</scope>
    <source>
        <strain evidence="3">M3125 / FGSC 7600</strain>
    </source>
</reference>
<dbReference type="EMBL" id="CM000583">
    <property type="protein sequence ID" value="EWG39607.1"/>
    <property type="molecule type" value="Genomic_DNA"/>
</dbReference>
<dbReference type="OrthoDB" id="5087296at2759"/>
<evidence type="ECO:0000313" key="3">
    <source>
        <dbReference type="Proteomes" id="UP000009096"/>
    </source>
</evidence>
<organism evidence="2 3">
    <name type="scientific">Gibberella moniliformis (strain M3125 / FGSC 7600)</name>
    <name type="common">Maize ear and stalk rot fungus</name>
    <name type="synonym">Fusarium verticillioides</name>
    <dbReference type="NCBI Taxonomy" id="334819"/>
    <lineage>
        <taxon>Eukaryota</taxon>
        <taxon>Fungi</taxon>
        <taxon>Dikarya</taxon>
        <taxon>Ascomycota</taxon>
        <taxon>Pezizomycotina</taxon>
        <taxon>Sordariomycetes</taxon>
        <taxon>Hypocreomycetidae</taxon>
        <taxon>Hypocreales</taxon>
        <taxon>Nectriaceae</taxon>
        <taxon>Fusarium</taxon>
        <taxon>Fusarium fujikuroi species complex</taxon>
    </lineage>
</organism>
<dbReference type="RefSeq" id="XP_018745798.1">
    <property type="nucleotide sequence ID" value="XM_018889609.1"/>
</dbReference>
<dbReference type="AlphaFoldDB" id="W7M3Z6"/>
<dbReference type="EMBL" id="DS022243">
    <property type="protein sequence ID" value="EWG39607.1"/>
    <property type="molecule type" value="Genomic_DNA"/>
</dbReference>
<protein>
    <submittedName>
        <fullName evidence="2">Uncharacterized protein</fullName>
    </submittedName>
</protein>
<feature type="region of interest" description="Disordered" evidence="1">
    <location>
        <begin position="1"/>
        <end position="28"/>
    </location>
</feature>
<evidence type="ECO:0000313" key="2">
    <source>
        <dbReference type="EMBL" id="EWG39607.1"/>
    </source>
</evidence>